<proteinExistence type="predicted"/>
<evidence type="ECO:0000313" key="1">
    <source>
        <dbReference type="EMBL" id="KAJ3542071.1"/>
    </source>
</evidence>
<dbReference type="Proteomes" id="UP001148629">
    <property type="component" value="Unassembled WGS sequence"/>
</dbReference>
<organism evidence="1 2">
    <name type="scientific">Fusarium decemcellulare</name>
    <dbReference type="NCBI Taxonomy" id="57161"/>
    <lineage>
        <taxon>Eukaryota</taxon>
        <taxon>Fungi</taxon>
        <taxon>Dikarya</taxon>
        <taxon>Ascomycota</taxon>
        <taxon>Pezizomycotina</taxon>
        <taxon>Sordariomycetes</taxon>
        <taxon>Hypocreomycetidae</taxon>
        <taxon>Hypocreales</taxon>
        <taxon>Nectriaceae</taxon>
        <taxon>Fusarium</taxon>
        <taxon>Fusarium decemcellulare species complex</taxon>
    </lineage>
</organism>
<accession>A0ACC1SLA6</accession>
<keyword evidence="2" id="KW-1185">Reference proteome</keyword>
<name>A0ACC1SLA6_9HYPO</name>
<sequence length="389" mass="41966">MGRPVSDYIDAAQASISFDHYAEAWSSIQGQSTINTPGYVGFTFRQPYGVAAAIIPWNIPLQAFVNKVAPALIARNTVVIKSSEKAPLTSARVAELVIEASFPPGILNILSGHGVPSGAVLAKHIDVRVLSFTRSGPTGRLIQVLAAQSNLKKVILKLSGKSPAIIFEDADIDKAARATTRSIQINSGQVCIANSRIYVQESIATKFLAAFKEKLRAVRPGDPTDQEVNHGPQADQRQYETVLSYVEKGKSTGSLALGGKGRLAETGGFFVEPTVFTDTPEDAAIMKEEIFGPVVNINTIKDEEEVLNKANDTKFGLYAAVFTRDINRAMRVAKALHSGYMGVNCTSPTLLEDLPFGGYKISGQGREGWLHSLDNFLETKTVLVKVDDA</sequence>
<comment type="caution">
    <text evidence="1">The sequence shown here is derived from an EMBL/GenBank/DDBJ whole genome shotgun (WGS) entry which is preliminary data.</text>
</comment>
<evidence type="ECO:0000313" key="2">
    <source>
        <dbReference type="Proteomes" id="UP001148629"/>
    </source>
</evidence>
<protein>
    <submittedName>
        <fullName evidence="1">Uncharacterized protein</fullName>
    </submittedName>
</protein>
<gene>
    <name evidence="1" type="ORF">NM208_g4298</name>
</gene>
<dbReference type="EMBL" id="JANRMS010000316">
    <property type="protein sequence ID" value="KAJ3542071.1"/>
    <property type="molecule type" value="Genomic_DNA"/>
</dbReference>
<reference evidence="1" key="1">
    <citation type="submission" date="2022-08" db="EMBL/GenBank/DDBJ databases">
        <title>Genome Sequence of Fusarium decemcellulare.</title>
        <authorList>
            <person name="Buettner E."/>
        </authorList>
    </citation>
    <scope>NUCLEOTIDE SEQUENCE</scope>
    <source>
        <strain evidence="1">Babe19</strain>
    </source>
</reference>